<dbReference type="SUPFAM" id="SSF52218">
    <property type="entry name" value="Flavoproteins"/>
    <property type="match status" value="1"/>
</dbReference>
<reference evidence="4" key="1">
    <citation type="submission" date="2016-10" db="EMBL/GenBank/DDBJ databases">
        <authorList>
            <person name="Varghese N."/>
            <person name="Submissions S."/>
        </authorList>
    </citation>
    <scope>NUCLEOTIDE SEQUENCE [LARGE SCALE GENOMIC DNA]</scope>
    <source>
        <strain evidence="4">Z-7934</strain>
    </source>
</reference>
<dbReference type="InterPro" id="IPR051796">
    <property type="entry name" value="ISF_SsuE-like"/>
</dbReference>
<evidence type="ECO:0000313" key="4">
    <source>
        <dbReference type="Proteomes" id="UP000199287"/>
    </source>
</evidence>
<protein>
    <recommendedName>
        <fullName evidence="5">NADPH-dependent FMN reductase</fullName>
    </recommendedName>
</protein>
<evidence type="ECO:0000256" key="2">
    <source>
        <dbReference type="ARBA" id="ARBA00022643"/>
    </source>
</evidence>
<keyword evidence="1" id="KW-0285">Flavoprotein</keyword>
<dbReference type="PANTHER" id="PTHR43278:SF2">
    <property type="entry name" value="IRON-SULFUR FLAVOPROTEIN"/>
    <property type="match status" value="1"/>
</dbReference>
<evidence type="ECO:0008006" key="5">
    <source>
        <dbReference type="Google" id="ProtNLM"/>
    </source>
</evidence>
<dbReference type="Proteomes" id="UP000199287">
    <property type="component" value="Unassembled WGS sequence"/>
</dbReference>
<evidence type="ECO:0000313" key="3">
    <source>
        <dbReference type="EMBL" id="SFH65126.1"/>
    </source>
</evidence>
<gene>
    <name evidence="3" type="ORF">SAMN05192551_1024</name>
</gene>
<dbReference type="Gene3D" id="3.40.50.360">
    <property type="match status" value="1"/>
</dbReference>
<name>A0A1I3BSS5_9FIRM</name>
<sequence length="166" mass="19189">MKMLIHDLAEEDLLQLLEKREDIMLISYNTPIHHCIGCFGCWVKTPAYCVLKDDYSDLAPRMDACNEVILISRCTYGGYSPFVKNVLDRSIGYIHPDFTIRKGEMHHKNRYPQQLSMTAHFYGEDLTLEEKNTATELVQANGLNLNSKKNQVLFYQQPSEMKGRIL</sequence>
<dbReference type="EMBL" id="FOQA01000002">
    <property type="protein sequence ID" value="SFH65126.1"/>
    <property type="molecule type" value="Genomic_DNA"/>
</dbReference>
<keyword evidence="2" id="KW-0288">FMN</keyword>
<accession>A0A1I3BSS5</accession>
<dbReference type="RefSeq" id="WP_093370800.1">
    <property type="nucleotide sequence ID" value="NZ_FOQA01000002.1"/>
</dbReference>
<proteinExistence type="predicted"/>
<evidence type="ECO:0000256" key="1">
    <source>
        <dbReference type="ARBA" id="ARBA00022630"/>
    </source>
</evidence>
<dbReference type="PANTHER" id="PTHR43278">
    <property type="entry name" value="NAD(P)H-DEPENDENT FMN-CONTAINING OXIDOREDUCTASE YWQN-RELATED"/>
    <property type="match status" value="1"/>
</dbReference>
<dbReference type="AlphaFoldDB" id="A0A1I3BSS5"/>
<keyword evidence="4" id="KW-1185">Reference proteome</keyword>
<dbReference type="OrthoDB" id="9805976at2"/>
<dbReference type="InterPro" id="IPR029039">
    <property type="entry name" value="Flavoprotein-like_sf"/>
</dbReference>
<dbReference type="STRING" id="69895.SAMN05192551_1024"/>
<organism evidence="3 4">
    <name type="scientific">Tindallia magadiensis</name>
    <dbReference type="NCBI Taxonomy" id="69895"/>
    <lineage>
        <taxon>Bacteria</taxon>
        <taxon>Bacillati</taxon>
        <taxon>Bacillota</taxon>
        <taxon>Clostridia</taxon>
        <taxon>Peptostreptococcales</taxon>
        <taxon>Tindalliaceae</taxon>
        <taxon>Tindallia</taxon>
    </lineage>
</organism>